<protein>
    <submittedName>
        <fullName evidence="2">Uncharacterized protein</fullName>
    </submittedName>
</protein>
<dbReference type="EMBL" id="BMRG01000001">
    <property type="protein sequence ID" value="GGP34999.1"/>
    <property type="molecule type" value="Genomic_DNA"/>
</dbReference>
<reference evidence="2" key="2">
    <citation type="submission" date="2020-09" db="EMBL/GenBank/DDBJ databases">
        <authorList>
            <person name="Sun Q."/>
            <person name="Ohkuma M."/>
        </authorList>
    </citation>
    <scope>NUCLEOTIDE SEQUENCE</scope>
    <source>
        <strain evidence="2">JCM 3313</strain>
    </source>
</reference>
<proteinExistence type="predicted"/>
<keyword evidence="1" id="KW-0472">Membrane</keyword>
<name>A0A918ECC0_9PSEU</name>
<sequence>MNPLNPERGCADVVAMRKIGWGVGAAAVVVAGACALAVAGQDGPRPRPGECAAVAGTGDEPRYRPADCGSEQANVRIAKVLEEGEGCPKGGARYSTYAGPFTLCLIPNFVEGACYRGDRQVGMRRVDCAGAHAVRVAKVGTGEVSCGSDRAVAYPEPSVTFCLARGPAAR</sequence>
<feature type="transmembrane region" description="Helical" evidence="1">
    <location>
        <begin position="20"/>
        <end position="39"/>
    </location>
</feature>
<accession>A0A918ECC0</accession>
<keyword evidence="1" id="KW-0812">Transmembrane</keyword>
<keyword evidence="1" id="KW-1133">Transmembrane helix</keyword>
<gene>
    <name evidence="2" type="ORF">GCM10010185_02180</name>
</gene>
<dbReference type="AlphaFoldDB" id="A0A918ECC0"/>
<evidence type="ECO:0000256" key="1">
    <source>
        <dbReference type="SAM" id="Phobius"/>
    </source>
</evidence>
<evidence type="ECO:0000313" key="3">
    <source>
        <dbReference type="Proteomes" id="UP000639606"/>
    </source>
</evidence>
<keyword evidence="3" id="KW-1185">Reference proteome</keyword>
<dbReference type="Proteomes" id="UP000639606">
    <property type="component" value="Unassembled WGS sequence"/>
</dbReference>
<reference evidence="2" key="1">
    <citation type="journal article" date="2014" name="Int. J. Syst. Evol. Microbiol.">
        <title>Complete genome sequence of Corynebacterium casei LMG S-19264T (=DSM 44701T), isolated from a smear-ripened cheese.</title>
        <authorList>
            <consortium name="US DOE Joint Genome Institute (JGI-PGF)"/>
            <person name="Walter F."/>
            <person name="Albersmeier A."/>
            <person name="Kalinowski J."/>
            <person name="Ruckert C."/>
        </authorList>
    </citation>
    <scope>NUCLEOTIDE SEQUENCE</scope>
    <source>
        <strain evidence="2">JCM 3313</strain>
    </source>
</reference>
<comment type="caution">
    <text evidence="2">The sequence shown here is derived from an EMBL/GenBank/DDBJ whole genome shotgun (WGS) entry which is preliminary data.</text>
</comment>
<organism evidence="2 3">
    <name type="scientific">Saccharothrix coeruleofusca</name>
    <dbReference type="NCBI Taxonomy" id="33919"/>
    <lineage>
        <taxon>Bacteria</taxon>
        <taxon>Bacillati</taxon>
        <taxon>Actinomycetota</taxon>
        <taxon>Actinomycetes</taxon>
        <taxon>Pseudonocardiales</taxon>
        <taxon>Pseudonocardiaceae</taxon>
        <taxon>Saccharothrix</taxon>
    </lineage>
</organism>
<evidence type="ECO:0000313" key="2">
    <source>
        <dbReference type="EMBL" id="GGP34999.1"/>
    </source>
</evidence>